<organism evidence="2">
    <name type="scientific">Haemonchus placei</name>
    <name type="common">Barber's pole worm</name>
    <dbReference type="NCBI Taxonomy" id="6290"/>
    <lineage>
        <taxon>Eukaryota</taxon>
        <taxon>Metazoa</taxon>
        <taxon>Ecdysozoa</taxon>
        <taxon>Nematoda</taxon>
        <taxon>Chromadorea</taxon>
        <taxon>Rhabditida</taxon>
        <taxon>Rhabditina</taxon>
        <taxon>Rhabditomorpha</taxon>
        <taxon>Strongyloidea</taxon>
        <taxon>Trichostrongylidae</taxon>
        <taxon>Haemonchus</taxon>
    </lineage>
</organism>
<evidence type="ECO:0000256" key="1">
    <source>
        <dbReference type="SAM" id="Phobius"/>
    </source>
</evidence>
<keyword evidence="1" id="KW-0812">Transmembrane</keyword>
<reference evidence="2" key="1">
    <citation type="submission" date="2017-02" db="UniProtKB">
        <authorList>
            <consortium name="WormBaseParasite"/>
        </authorList>
    </citation>
    <scope>IDENTIFICATION</scope>
</reference>
<protein>
    <submittedName>
        <fullName evidence="2">Secreted protein</fullName>
    </submittedName>
</protein>
<name>A0A0N4X3F7_HAEPC</name>
<dbReference type="WBParaSite" id="HPLM_0001889901-mRNA-1">
    <property type="protein sequence ID" value="HPLM_0001889901-mRNA-1"/>
    <property type="gene ID" value="HPLM_0001889901"/>
</dbReference>
<evidence type="ECO:0000313" key="2">
    <source>
        <dbReference type="WBParaSite" id="HPLM_0001889901-mRNA-1"/>
    </source>
</evidence>
<keyword evidence="1" id="KW-0472">Membrane</keyword>
<keyword evidence="1" id="KW-1133">Transmembrane helix</keyword>
<dbReference type="AlphaFoldDB" id="A0A0N4X3F7"/>
<feature type="transmembrane region" description="Helical" evidence="1">
    <location>
        <begin position="47"/>
        <end position="72"/>
    </location>
</feature>
<proteinExistence type="predicted"/>
<sequence>MSWWYMTPCLCACCSTPCLNAFSRIGFNAVLNLRLVSTRTCACPTSRLIFVVGLAGLAGAAKAVLAEVVVALKEGVKVVQE</sequence>
<accession>A0A0N4X3F7</accession>